<dbReference type="EMBL" id="MU276588">
    <property type="protein sequence ID" value="KAI0038121.1"/>
    <property type="molecule type" value="Genomic_DNA"/>
</dbReference>
<dbReference type="Proteomes" id="UP000814033">
    <property type="component" value="Unassembled WGS sequence"/>
</dbReference>
<evidence type="ECO:0000313" key="1">
    <source>
        <dbReference type="EMBL" id="KAI0038121.1"/>
    </source>
</evidence>
<evidence type="ECO:0000313" key="2">
    <source>
        <dbReference type="Proteomes" id="UP000814033"/>
    </source>
</evidence>
<name>A0ACB8R3C2_9AGAM</name>
<reference evidence="1" key="2">
    <citation type="journal article" date="2022" name="New Phytol.">
        <title>Evolutionary transition to the ectomycorrhizal habit in the genomes of a hyperdiverse lineage of mushroom-forming fungi.</title>
        <authorList>
            <person name="Looney B."/>
            <person name="Miyauchi S."/>
            <person name="Morin E."/>
            <person name="Drula E."/>
            <person name="Courty P.E."/>
            <person name="Kohler A."/>
            <person name="Kuo A."/>
            <person name="LaButti K."/>
            <person name="Pangilinan J."/>
            <person name="Lipzen A."/>
            <person name="Riley R."/>
            <person name="Andreopoulos W."/>
            <person name="He G."/>
            <person name="Johnson J."/>
            <person name="Nolan M."/>
            <person name="Tritt A."/>
            <person name="Barry K.W."/>
            <person name="Grigoriev I.V."/>
            <person name="Nagy L.G."/>
            <person name="Hibbett D."/>
            <person name="Henrissat B."/>
            <person name="Matheny P.B."/>
            <person name="Labbe J."/>
            <person name="Martin F.M."/>
        </authorList>
    </citation>
    <scope>NUCLEOTIDE SEQUENCE</scope>
    <source>
        <strain evidence="1">FP105234-sp</strain>
    </source>
</reference>
<accession>A0ACB8R3C2</accession>
<keyword evidence="2" id="KW-1185">Reference proteome</keyword>
<organism evidence="1 2">
    <name type="scientific">Auriscalpium vulgare</name>
    <dbReference type="NCBI Taxonomy" id="40419"/>
    <lineage>
        <taxon>Eukaryota</taxon>
        <taxon>Fungi</taxon>
        <taxon>Dikarya</taxon>
        <taxon>Basidiomycota</taxon>
        <taxon>Agaricomycotina</taxon>
        <taxon>Agaricomycetes</taxon>
        <taxon>Russulales</taxon>
        <taxon>Auriscalpiaceae</taxon>
        <taxon>Auriscalpium</taxon>
    </lineage>
</organism>
<protein>
    <submittedName>
        <fullName evidence="1">Uncharacterized protein</fullName>
    </submittedName>
</protein>
<comment type="caution">
    <text evidence="1">The sequence shown here is derived from an EMBL/GenBank/DDBJ whole genome shotgun (WGS) entry which is preliminary data.</text>
</comment>
<proteinExistence type="predicted"/>
<gene>
    <name evidence="1" type="ORF">FA95DRAFT_1567904</name>
</gene>
<reference evidence="1" key="1">
    <citation type="submission" date="2021-02" db="EMBL/GenBank/DDBJ databases">
        <authorList>
            <consortium name="DOE Joint Genome Institute"/>
            <person name="Ahrendt S."/>
            <person name="Looney B.P."/>
            <person name="Miyauchi S."/>
            <person name="Morin E."/>
            <person name="Drula E."/>
            <person name="Courty P.E."/>
            <person name="Chicoki N."/>
            <person name="Fauchery L."/>
            <person name="Kohler A."/>
            <person name="Kuo A."/>
            <person name="Labutti K."/>
            <person name="Pangilinan J."/>
            <person name="Lipzen A."/>
            <person name="Riley R."/>
            <person name="Andreopoulos W."/>
            <person name="He G."/>
            <person name="Johnson J."/>
            <person name="Barry K.W."/>
            <person name="Grigoriev I.V."/>
            <person name="Nagy L."/>
            <person name="Hibbett D."/>
            <person name="Henrissat B."/>
            <person name="Matheny P.B."/>
            <person name="Labbe J."/>
            <person name="Martin F."/>
        </authorList>
    </citation>
    <scope>NUCLEOTIDE SEQUENCE</scope>
    <source>
        <strain evidence="1">FP105234-sp</strain>
    </source>
</reference>
<sequence length="56" mass="6401">MSISEARAHDGRARLCHVPPERLSTPPSLISSRAPQVTPRYPAYPFTRSRNTQRRQ</sequence>